<protein>
    <submittedName>
        <fullName evidence="1">Uncharacterized protein</fullName>
    </submittedName>
</protein>
<gene>
    <name evidence="1" type="ORF">METZ01_LOCUS420193</name>
</gene>
<dbReference type="EMBL" id="UINC01165761">
    <property type="protein sequence ID" value="SVD67339.1"/>
    <property type="molecule type" value="Genomic_DNA"/>
</dbReference>
<evidence type="ECO:0000313" key="1">
    <source>
        <dbReference type="EMBL" id="SVD67339.1"/>
    </source>
</evidence>
<organism evidence="1">
    <name type="scientific">marine metagenome</name>
    <dbReference type="NCBI Taxonomy" id="408172"/>
    <lineage>
        <taxon>unclassified sequences</taxon>
        <taxon>metagenomes</taxon>
        <taxon>ecological metagenomes</taxon>
    </lineage>
</organism>
<dbReference type="AlphaFoldDB" id="A0A382X8Z1"/>
<proteinExistence type="predicted"/>
<dbReference type="SUPFAM" id="SSF53649">
    <property type="entry name" value="Alkaline phosphatase-like"/>
    <property type="match status" value="1"/>
</dbReference>
<name>A0A382X8Z1_9ZZZZ</name>
<feature type="non-terminal residue" evidence="1">
    <location>
        <position position="1"/>
    </location>
</feature>
<reference evidence="1" key="1">
    <citation type="submission" date="2018-05" db="EMBL/GenBank/DDBJ databases">
        <authorList>
            <person name="Lanie J.A."/>
            <person name="Ng W.-L."/>
            <person name="Kazmierczak K.M."/>
            <person name="Andrzejewski T.M."/>
            <person name="Davidsen T.M."/>
            <person name="Wayne K.J."/>
            <person name="Tettelin H."/>
            <person name="Glass J.I."/>
            <person name="Rusch D."/>
            <person name="Podicherti R."/>
            <person name="Tsui H.-C.T."/>
            <person name="Winkler M.E."/>
        </authorList>
    </citation>
    <scope>NUCLEOTIDE SEQUENCE</scope>
</reference>
<accession>A0A382X8Z1</accession>
<sequence length="131" mass="15000">GKDGYSHNSSGKAALIFDCQASGFELLSDASWKAAIRREFGTAGLPVPNHRLPESSIRYDPYEKNNLAKQLPEKTNDLFDKLMKWTKNNVKETYIPYLNKDYNEQKEERDVPFVNLVEAWKEGENIAEMAN</sequence>
<dbReference type="InterPro" id="IPR017850">
    <property type="entry name" value="Alkaline_phosphatase_core_sf"/>
</dbReference>